<sequence>MDDNQCSESQQENPQEATPHEQREPVMDNEPRASVFNKEPKKPSTPRNAFTAIENVSLVTEAPAEPVLKKMVVSSKFLHRYHLAAMNRPQSK</sequence>
<dbReference type="EMBL" id="CAKOFQ010007401">
    <property type="protein sequence ID" value="CAH2000309.1"/>
    <property type="molecule type" value="Genomic_DNA"/>
</dbReference>
<evidence type="ECO:0000313" key="6">
    <source>
        <dbReference type="EMBL" id="CAH1992573.1"/>
    </source>
</evidence>
<evidence type="ECO:0000313" key="3">
    <source>
        <dbReference type="EMBL" id="CAH1972016.1"/>
    </source>
</evidence>
<evidence type="ECO:0000313" key="5">
    <source>
        <dbReference type="EMBL" id="CAH1992340.1"/>
    </source>
</evidence>
<organism evidence="6 8">
    <name type="scientific">Acanthoscelides obtectus</name>
    <name type="common">Bean weevil</name>
    <name type="synonym">Bruchus obtectus</name>
    <dbReference type="NCBI Taxonomy" id="200917"/>
    <lineage>
        <taxon>Eukaryota</taxon>
        <taxon>Metazoa</taxon>
        <taxon>Ecdysozoa</taxon>
        <taxon>Arthropoda</taxon>
        <taxon>Hexapoda</taxon>
        <taxon>Insecta</taxon>
        <taxon>Pterygota</taxon>
        <taxon>Neoptera</taxon>
        <taxon>Endopterygota</taxon>
        <taxon>Coleoptera</taxon>
        <taxon>Polyphaga</taxon>
        <taxon>Cucujiformia</taxon>
        <taxon>Chrysomeloidea</taxon>
        <taxon>Chrysomelidae</taxon>
        <taxon>Bruchinae</taxon>
        <taxon>Bruchini</taxon>
        <taxon>Acanthoscelides</taxon>
    </lineage>
</organism>
<name>A0A9P0L7Q9_ACAOB</name>
<dbReference type="EMBL" id="CAKOFQ010007148">
    <property type="protein sequence ID" value="CAH1992573.1"/>
    <property type="molecule type" value="Genomic_DNA"/>
</dbReference>
<dbReference type="EMBL" id="CAKOFQ010006681">
    <property type="protein sequence ID" value="CAH1959309.1"/>
    <property type="molecule type" value="Genomic_DNA"/>
</dbReference>
<evidence type="ECO:0000313" key="8">
    <source>
        <dbReference type="Proteomes" id="UP001152888"/>
    </source>
</evidence>
<proteinExistence type="predicted"/>
<dbReference type="EMBL" id="CAKOFQ010006793">
    <property type="protein sequence ID" value="CAH1972016.1"/>
    <property type="molecule type" value="Genomic_DNA"/>
</dbReference>
<comment type="caution">
    <text evidence="6">The sequence shown here is derived from an EMBL/GenBank/DDBJ whole genome shotgun (WGS) entry which is preliminary data.</text>
</comment>
<dbReference type="AlphaFoldDB" id="A0A9P0L7Q9"/>
<evidence type="ECO:0000256" key="1">
    <source>
        <dbReference type="SAM" id="MobiDB-lite"/>
    </source>
</evidence>
<gene>
    <name evidence="4" type="ORF">ACAOBT_LOCUS11517</name>
    <name evidence="5" type="ORF">ACAOBT_LOCUS20796</name>
    <name evidence="6" type="ORF">ACAOBT_LOCUS20952</name>
    <name evidence="7" type="ORF">ACAOBT_LOCUS25485</name>
    <name evidence="2" type="ORF">ACAOBT_LOCUS3108</name>
    <name evidence="3" type="ORF">ACAOBT_LOCUS9763</name>
</gene>
<feature type="region of interest" description="Disordered" evidence="1">
    <location>
        <begin position="1"/>
        <end position="48"/>
    </location>
</feature>
<evidence type="ECO:0000313" key="7">
    <source>
        <dbReference type="EMBL" id="CAH2000309.1"/>
    </source>
</evidence>
<evidence type="ECO:0000313" key="2">
    <source>
        <dbReference type="EMBL" id="CAH1959309.1"/>
    </source>
</evidence>
<dbReference type="Proteomes" id="UP001152888">
    <property type="component" value="Unassembled WGS sequence"/>
</dbReference>
<reference evidence="6" key="1">
    <citation type="submission" date="2022-03" db="EMBL/GenBank/DDBJ databases">
        <authorList>
            <person name="Sayadi A."/>
        </authorList>
    </citation>
    <scope>NUCLEOTIDE SEQUENCE</scope>
</reference>
<dbReference type="EMBL" id="CAKOFQ010006834">
    <property type="protein sequence ID" value="CAH1975234.1"/>
    <property type="molecule type" value="Genomic_DNA"/>
</dbReference>
<protein>
    <submittedName>
        <fullName evidence="6">Uncharacterized protein</fullName>
    </submittedName>
</protein>
<evidence type="ECO:0000313" key="4">
    <source>
        <dbReference type="EMBL" id="CAH1975234.1"/>
    </source>
</evidence>
<dbReference type="EMBL" id="CAKOFQ010007140">
    <property type="protein sequence ID" value="CAH1992340.1"/>
    <property type="molecule type" value="Genomic_DNA"/>
</dbReference>
<keyword evidence="8" id="KW-1185">Reference proteome</keyword>
<feature type="compositionally biased region" description="Polar residues" evidence="1">
    <location>
        <begin position="1"/>
        <end position="16"/>
    </location>
</feature>
<accession>A0A9P0L7Q9</accession>
<feature type="compositionally biased region" description="Basic and acidic residues" evidence="1">
    <location>
        <begin position="18"/>
        <end position="31"/>
    </location>
</feature>